<protein>
    <submittedName>
        <fullName evidence="2">Uncharacterized protein</fullName>
    </submittedName>
</protein>
<evidence type="ECO:0000256" key="1">
    <source>
        <dbReference type="SAM" id="MobiDB-lite"/>
    </source>
</evidence>
<keyword evidence="3" id="KW-1185">Reference proteome</keyword>
<feature type="compositionally biased region" description="Low complexity" evidence="1">
    <location>
        <begin position="209"/>
        <end position="218"/>
    </location>
</feature>
<feature type="compositionally biased region" description="Polar residues" evidence="1">
    <location>
        <begin position="106"/>
        <end position="116"/>
    </location>
</feature>
<proteinExistence type="predicted"/>
<evidence type="ECO:0000313" key="3">
    <source>
        <dbReference type="Proteomes" id="UP000324629"/>
    </source>
</evidence>
<sequence length="256" mass="27501">MCAIIYVLTVSGFFVCYACSVDILFVLISFLSNADDFRASAEAAVANSVPPGEHPADLHFVTSRLSALSPPTSRPMVVTSASTQLPSSVSSQRQTTPVISTSVAVNVSEPVPSSTEQKARVALARDSFRQSSEKTRHSRELSRPTPMVPTTPTENHSQLLLETDALLAKYGSPQLTQKQKSSLPIQSSHDLQCSNSQSPKSPPEPGKPPSSTSSSILGSNSSLSRFWNDLSAFKPVPRSSEPKHIDDSQVCPLEFS</sequence>
<accession>A0A5J4P0P1</accession>
<dbReference type="EMBL" id="QNGE01000242">
    <property type="protein sequence ID" value="KAA3681269.1"/>
    <property type="molecule type" value="Genomic_DNA"/>
</dbReference>
<dbReference type="Proteomes" id="UP000324629">
    <property type="component" value="Unassembled WGS sequence"/>
</dbReference>
<dbReference type="AlphaFoldDB" id="A0A5J4P0P1"/>
<name>A0A5J4P0P1_9TREM</name>
<feature type="region of interest" description="Disordered" evidence="1">
    <location>
        <begin position="106"/>
        <end position="155"/>
    </location>
</feature>
<feature type="compositionally biased region" description="Basic and acidic residues" evidence="1">
    <location>
        <begin position="126"/>
        <end position="142"/>
    </location>
</feature>
<gene>
    <name evidence="2" type="ORF">DEA37_0012742</name>
</gene>
<evidence type="ECO:0000313" key="2">
    <source>
        <dbReference type="EMBL" id="KAA3681269.1"/>
    </source>
</evidence>
<feature type="region of interest" description="Disordered" evidence="1">
    <location>
        <begin position="174"/>
        <end position="218"/>
    </location>
</feature>
<feature type="compositionally biased region" description="Polar residues" evidence="1">
    <location>
        <begin position="174"/>
        <end position="195"/>
    </location>
</feature>
<feature type="region of interest" description="Disordered" evidence="1">
    <location>
        <begin position="233"/>
        <end position="256"/>
    </location>
</feature>
<reference evidence="2 3" key="1">
    <citation type="journal article" date="2019" name="Gigascience">
        <title>Whole-genome sequence of the oriental lung fluke Paragonimus westermani.</title>
        <authorList>
            <person name="Oey H."/>
            <person name="Zakrzewski M."/>
            <person name="Narain K."/>
            <person name="Devi K.R."/>
            <person name="Agatsuma T."/>
            <person name="Nawaratna S."/>
            <person name="Gobert G.N."/>
            <person name="Jones M.K."/>
            <person name="Ragan M.A."/>
            <person name="McManus D.P."/>
            <person name="Krause L."/>
        </authorList>
    </citation>
    <scope>NUCLEOTIDE SEQUENCE [LARGE SCALE GENOMIC DNA]</scope>
    <source>
        <strain evidence="2 3">IND2009</strain>
    </source>
</reference>
<comment type="caution">
    <text evidence="2">The sequence shown here is derived from an EMBL/GenBank/DDBJ whole genome shotgun (WGS) entry which is preliminary data.</text>
</comment>
<organism evidence="2 3">
    <name type="scientific">Paragonimus westermani</name>
    <dbReference type="NCBI Taxonomy" id="34504"/>
    <lineage>
        <taxon>Eukaryota</taxon>
        <taxon>Metazoa</taxon>
        <taxon>Spiralia</taxon>
        <taxon>Lophotrochozoa</taxon>
        <taxon>Platyhelminthes</taxon>
        <taxon>Trematoda</taxon>
        <taxon>Digenea</taxon>
        <taxon>Plagiorchiida</taxon>
        <taxon>Troglotremata</taxon>
        <taxon>Troglotrematidae</taxon>
        <taxon>Paragonimus</taxon>
    </lineage>
</organism>